<evidence type="ECO:0000313" key="3">
    <source>
        <dbReference type="Proteomes" id="UP000178912"/>
    </source>
</evidence>
<gene>
    <name evidence="2" type="ORF">RAG0_12112</name>
</gene>
<dbReference type="Proteomes" id="UP000178912">
    <property type="component" value="Unassembled WGS sequence"/>
</dbReference>
<reference evidence="3" key="1">
    <citation type="submission" date="2016-03" db="EMBL/GenBank/DDBJ databases">
        <authorList>
            <person name="Guldener U."/>
        </authorList>
    </citation>
    <scope>NUCLEOTIDE SEQUENCE [LARGE SCALE GENOMIC DNA]</scope>
    <source>
        <strain evidence="3">04CH-RAC-A.6.1</strain>
    </source>
</reference>
<feature type="compositionally biased region" description="Low complexity" evidence="1">
    <location>
        <begin position="67"/>
        <end position="80"/>
    </location>
</feature>
<name>A0A1E1L7C7_9HELO</name>
<feature type="compositionally biased region" description="Polar residues" evidence="1">
    <location>
        <begin position="39"/>
        <end position="62"/>
    </location>
</feature>
<dbReference type="EMBL" id="FJUX01000085">
    <property type="protein sequence ID" value="CZT06385.1"/>
    <property type="molecule type" value="Genomic_DNA"/>
</dbReference>
<keyword evidence="3" id="KW-1185">Reference proteome</keyword>
<dbReference type="AlphaFoldDB" id="A0A1E1L7C7"/>
<evidence type="ECO:0000313" key="2">
    <source>
        <dbReference type="EMBL" id="CZT06385.1"/>
    </source>
</evidence>
<accession>A0A1E1L7C7</accession>
<feature type="region of interest" description="Disordered" evidence="1">
    <location>
        <begin position="1"/>
        <end position="91"/>
    </location>
</feature>
<proteinExistence type="predicted"/>
<evidence type="ECO:0000256" key="1">
    <source>
        <dbReference type="SAM" id="MobiDB-lite"/>
    </source>
</evidence>
<sequence>MSAPAKDGPGVPQEKKGGLSKMVSRMKTVLKRSDASKRLSFSSKSTPLTTTAGPSVTKSSEPTPVIASASAPAPTLAPEPVVETTTPEGPQQTKFMRSQIDAARAKKLSDHFAMTVNPMYSGPDREISRMEKPIRMRIHRSCHRCNATFRGSRVCAECEHVRCKACPRYPLKKPEKKEKSPAVAPVIAIEPDTYWGLREQILLTRPSARPGGQPLVRKEPKQRVRRTCHECKSLFIRGNKTCTGCGHVRCTECPRDPHKKKKYPDGYPGDAFSSNTTIPVKFSCHKCLKVFPAVPHPDSEEGKARREGNVEPLACVRCNHPMCSDCPRAKPVRVEPAPDPNVLRAVQARLAALNISTPIAAAS</sequence>
<organism evidence="2 3">
    <name type="scientific">Rhynchosporium agropyri</name>
    <dbReference type="NCBI Taxonomy" id="914238"/>
    <lineage>
        <taxon>Eukaryota</taxon>
        <taxon>Fungi</taxon>
        <taxon>Dikarya</taxon>
        <taxon>Ascomycota</taxon>
        <taxon>Pezizomycotina</taxon>
        <taxon>Leotiomycetes</taxon>
        <taxon>Helotiales</taxon>
        <taxon>Ploettnerulaceae</taxon>
        <taxon>Rhynchosporium</taxon>
    </lineage>
</organism>
<dbReference type="OrthoDB" id="5370011at2759"/>
<protein>
    <submittedName>
        <fullName evidence="2">Uncharacterized protein</fullName>
    </submittedName>
</protein>